<dbReference type="PANTHER" id="PTHR42680">
    <property type="entry name" value="DCTP DEAMINASE"/>
    <property type="match status" value="1"/>
</dbReference>
<dbReference type="AlphaFoldDB" id="A0A6A6W1A1"/>
<dbReference type="EMBL" id="ML996577">
    <property type="protein sequence ID" value="KAF2755710.1"/>
    <property type="molecule type" value="Genomic_DNA"/>
</dbReference>
<keyword evidence="4" id="KW-1185">Reference proteome</keyword>
<name>A0A6A6W1A1_9PEZI</name>
<dbReference type="InterPro" id="IPR033704">
    <property type="entry name" value="dUTPase_trimeric"/>
</dbReference>
<protein>
    <submittedName>
        <fullName evidence="3">Uncharacterized protein</fullName>
    </submittedName>
</protein>
<keyword evidence="2" id="KW-0546">Nucleotide metabolism</keyword>
<dbReference type="OrthoDB" id="2874071at2759"/>
<dbReference type="CDD" id="cd07557">
    <property type="entry name" value="trimeric_dUTPase"/>
    <property type="match status" value="1"/>
</dbReference>
<gene>
    <name evidence="3" type="ORF">EJ05DRAFT_478668</name>
</gene>
<dbReference type="SUPFAM" id="SSF51283">
    <property type="entry name" value="dUTPase-like"/>
    <property type="match status" value="1"/>
</dbReference>
<sequence>MATIFSRSSLWRSGAKVHAGVVDAGYQGAMGAMLEVKNTHGITLYKDAKLAQIVFQELGEYVEGYSGIYQSSTSSVGRSGTGNPHSK</sequence>
<accession>A0A6A6W1A1</accession>
<dbReference type="Pfam" id="PF22769">
    <property type="entry name" value="DCD"/>
    <property type="match status" value="1"/>
</dbReference>
<evidence type="ECO:0000313" key="3">
    <source>
        <dbReference type="EMBL" id="KAF2755710.1"/>
    </source>
</evidence>
<reference evidence="3" key="1">
    <citation type="journal article" date="2020" name="Stud. Mycol.">
        <title>101 Dothideomycetes genomes: a test case for predicting lifestyles and emergence of pathogens.</title>
        <authorList>
            <person name="Haridas S."/>
            <person name="Albert R."/>
            <person name="Binder M."/>
            <person name="Bloem J."/>
            <person name="Labutti K."/>
            <person name="Salamov A."/>
            <person name="Andreopoulos B."/>
            <person name="Baker S."/>
            <person name="Barry K."/>
            <person name="Bills G."/>
            <person name="Bluhm B."/>
            <person name="Cannon C."/>
            <person name="Castanera R."/>
            <person name="Culley D."/>
            <person name="Daum C."/>
            <person name="Ezra D."/>
            <person name="Gonzalez J."/>
            <person name="Henrissat B."/>
            <person name="Kuo A."/>
            <person name="Liang C."/>
            <person name="Lipzen A."/>
            <person name="Lutzoni F."/>
            <person name="Magnuson J."/>
            <person name="Mondo S."/>
            <person name="Nolan M."/>
            <person name="Ohm R."/>
            <person name="Pangilinan J."/>
            <person name="Park H.-J."/>
            <person name="Ramirez L."/>
            <person name="Alfaro M."/>
            <person name="Sun H."/>
            <person name="Tritt A."/>
            <person name="Yoshinaga Y."/>
            <person name="Zwiers L.-H."/>
            <person name="Turgeon B."/>
            <person name="Goodwin S."/>
            <person name="Spatafora J."/>
            <person name="Crous P."/>
            <person name="Grigoriev I."/>
        </authorList>
    </citation>
    <scope>NUCLEOTIDE SEQUENCE</scope>
    <source>
        <strain evidence="3">CBS 121739</strain>
    </source>
</reference>
<evidence type="ECO:0000256" key="1">
    <source>
        <dbReference type="ARBA" id="ARBA00022801"/>
    </source>
</evidence>
<dbReference type="RefSeq" id="XP_033598161.1">
    <property type="nucleotide sequence ID" value="XM_033744509.1"/>
</dbReference>
<dbReference type="GO" id="GO:0008829">
    <property type="term" value="F:dCTP deaminase activity"/>
    <property type="evidence" value="ECO:0007669"/>
    <property type="project" value="InterPro"/>
</dbReference>
<evidence type="ECO:0000313" key="4">
    <source>
        <dbReference type="Proteomes" id="UP000799437"/>
    </source>
</evidence>
<organism evidence="3 4">
    <name type="scientific">Pseudovirgaria hyperparasitica</name>
    <dbReference type="NCBI Taxonomy" id="470096"/>
    <lineage>
        <taxon>Eukaryota</taxon>
        <taxon>Fungi</taxon>
        <taxon>Dikarya</taxon>
        <taxon>Ascomycota</taxon>
        <taxon>Pezizomycotina</taxon>
        <taxon>Dothideomycetes</taxon>
        <taxon>Dothideomycetes incertae sedis</taxon>
        <taxon>Acrospermales</taxon>
        <taxon>Acrospermaceae</taxon>
        <taxon>Pseudovirgaria</taxon>
    </lineage>
</organism>
<dbReference type="InterPro" id="IPR011962">
    <property type="entry name" value="dCTP_deaminase"/>
</dbReference>
<dbReference type="InterPro" id="IPR036157">
    <property type="entry name" value="dUTPase-like_sf"/>
</dbReference>
<dbReference type="PANTHER" id="PTHR42680:SF3">
    <property type="entry name" value="DCTP DEAMINASE"/>
    <property type="match status" value="1"/>
</dbReference>
<dbReference type="Proteomes" id="UP000799437">
    <property type="component" value="Unassembled WGS sequence"/>
</dbReference>
<proteinExistence type="predicted"/>
<keyword evidence="1" id="KW-0378">Hydrolase</keyword>
<dbReference type="GO" id="GO:0006229">
    <property type="term" value="P:dUTP biosynthetic process"/>
    <property type="evidence" value="ECO:0007669"/>
    <property type="project" value="InterPro"/>
</dbReference>
<dbReference type="Gene3D" id="2.70.40.10">
    <property type="match status" value="1"/>
</dbReference>
<dbReference type="GeneID" id="54485563"/>
<evidence type="ECO:0000256" key="2">
    <source>
        <dbReference type="ARBA" id="ARBA00023080"/>
    </source>
</evidence>